<dbReference type="Pfam" id="PF01925">
    <property type="entry name" value="TauE"/>
    <property type="match status" value="1"/>
</dbReference>
<dbReference type="GO" id="GO:0005886">
    <property type="term" value="C:plasma membrane"/>
    <property type="evidence" value="ECO:0007669"/>
    <property type="project" value="UniProtKB-SubCell"/>
</dbReference>
<keyword evidence="3 6" id="KW-0812">Transmembrane</keyword>
<sequence length="261" mass="26400">MYYGLYALLGAFAGVLAGLMGIGGGLVIVPGLLLLFHLQGFDTAFLPHIAFGSSLAIIVPTAISSLWAHHRRGAVDWPVVFGLAPGLMLGALAGAWLASQFSTGLLKVLFGTFLLLVAGQMLSAVAPKTGSAPRGHHRLFLPVGAAIGTVSGLVGIGGGTMTVPFLVWQGKSLPGAVATSAACGLPIAIAGALGFMLMGQGLGAGLSTGFVYWPAVIAVALFAVLAAPLGARLAHSLPVSLLKKGFALLLLVVGLRLILFS</sequence>
<evidence type="ECO:0000256" key="2">
    <source>
        <dbReference type="ARBA" id="ARBA00009142"/>
    </source>
</evidence>
<protein>
    <recommendedName>
        <fullName evidence="6">Probable membrane transporter protein</fullName>
    </recommendedName>
</protein>
<comment type="caution">
    <text evidence="7">The sequence shown here is derived from an EMBL/GenBank/DDBJ whole genome shotgun (WGS) entry which is preliminary data.</text>
</comment>
<comment type="similarity">
    <text evidence="2 6">Belongs to the 4-toluene sulfonate uptake permease (TSUP) (TC 2.A.102) family.</text>
</comment>
<accession>A0A831WEX9</accession>
<feature type="transmembrane region" description="Helical" evidence="6">
    <location>
        <begin position="139"/>
        <end position="167"/>
    </location>
</feature>
<feature type="transmembrane region" description="Helical" evidence="6">
    <location>
        <begin position="104"/>
        <end position="127"/>
    </location>
</feature>
<dbReference type="InterPro" id="IPR002781">
    <property type="entry name" value="TM_pro_TauE-like"/>
</dbReference>
<keyword evidence="5 6" id="KW-0472">Membrane</keyword>
<dbReference type="Proteomes" id="UP000886339">
    <property type="component" value="Unassembled WGS sequence"/>
</dbReference>
<dbReference type="AlphaFoldDB" id="A0A831WEX9"/>
<dbReference type="PANTHER" id="PTHR43483">
    <property type="entry name" value="MEMBRANE TRANSPORTER PROTEIN HI_0806-RELATED"/>
    <property type="match status" value="1"/>
</dbReference>
<feature type="transmembrane region" description="Helical" evidence="6">
    <location>
        <begin position="7"/>
        <end position="33"/>
    </location>
</feature>
<evidence type="ECO:0000313" key="7">
    <source>
        <dbReference type="EMBL" id="HEC06006.1"/>
    </source>
</evidence>
<dbReference type="EMBL" id="DRLF01000148">
    <property type="protein sequence ID" value="HEC06006.1"/>
    <property type="molecule type" value="Genomic_DNA"/>
</dbReference>
<dbReference type="PANTHER" id="PTHR43483:SF3">
    <property type="entry name" value="MEMBRANE TRANSPORTER PROTEIN HI_0806-RELATED"/>
    <property type="match status" value="1"/>
</dbReference>
<keyword evidence="4 6" id="KW-1133">Transmembrane helix</keyword>
<feature type="transmembrane region" description="Helical" evidence="6">
    <location>
        <begin position="45"/>
        <end position="67"/>
    </location>
</feature>
<evidence type="ECO:0000256" key="1">
    <source>
        <dbReference type="ARBA" id="ARBA00004141"/>
    </source>
</evidence>
<organism evidence="7">
    <name type="scientific">Thiolapillus brandeum</name>
    <dbReference type="NCBI Taxonomy" id="1076588"/>
    <lineage>
        <taxon>Bacteria</taxon>
        <taxon>Pseudomonadati</taxon>
        <taxon>Pseudomonadota</taxon>
        <taxon>Gammaproteobacteria</taxon>
        <taxon>Chromatiales</taxon>
        <taxon>Sedimenticolaceae</taxon>
        <taxon>Thiolapillus</taxon>
    </lineage>
</organism>
<evidence type="ECO:0000256" key="6">
    <source>
        <dbReference type="RuleBase" id="RU363041"/>
    </source>
</evidence>
<evidence type="ECO:0000256" key="4">
    <source>
        <dbReference type="ARBA" id="ARBA00022989"/>
    </source>
</evidence>
<name>A0A831WEX9_9GAMM</name>
<feature type="transmembrane region" description="Helical" evidence="6">
    <location>
        <begin position="173"/>
        <end position="198"/>
    </location>
</feature>
<gene>
    <name evidence="7" type="ORF">ENJ12_04110</name>
</gene>
<evidence type="ECO:0000256" key="5">
    <source>
        <dbReference type="ARBA" id="ARBA00023136"/>
    </source>
</evidence>
<proteinExistence type="inferred from homology"/>
<reference evidence="7" key="1">
    <citation type="journal article" date="2020" name="mSystems">
        <title>Genome- and Community-Level Interaction Insights into Carbon Utilization and Element Cycling Functions of Hydrothermarchaeota in Hydrothermal Sediment.</title>
        <authorList>
            <person name="Zhou Z."/>
            <person name="Liu Y."/>
            <person name="Xu W."/>
            <person name="Pan J."/>
            <person name="Luo Z.H."/>
            <person name="Li M."/>
        </authorList>
    </citation>
    <scope>NUCLEOTIDE SEQUENCE [LARGE SCALE GENOMIC DNA]</scope>
    <source>
        <strain evidence="7">HyVt-458</strain>
    </source>
</reference>
<evidence type="ECO:0000256" key="3">
    <source>
        <dbReference type="ARBA" id="ARBA00022692"/>
    </source>
</evidence>
<comment type="subcellular location">
    <subcellularLocation>
        <location evidence="6">Cell membrane</location>
        <topology evidence="6">Multi-pass membrane protein</topology>
    </subcellularLocation>
    <subcellularLocation>
        <location evidence="1">Membrane</location>
        <topology evidence="1">Multi-pass membrane protein</topology>
    </subcellularLocation>
</comment>
<keyword evidence="6" id="KW-1003">Cell membrane</keyword>
<feature type="transmembrane region" description="Helical" evidence="6">
    <location>
        <begin position="241"/>
        <end position="259"/>
    </location>
</feature>
<feature type="transmembrane region" description="Helical" evidence="6">
    <location>
        <begin position="79"/>
        <end position="98"/>
    </location>
</feature>
<feature type="transmembrane region" description="Helical" evidence="6">
    <location>
        <begin position="210"/>
        <end position="229"/>
    </location>
</feature>